<dbReference type="SUPFAM" id="SSF63817">
    <property type="entry name" value="Sortase"/>
    <property type="match status" value="1"/>
</dbReference>
<keyword evidence="3" id="KW-1133">Transmembrane helix</keyword>
<evidence type="ECO:0000256" key="1">
    <source>
        <dbReference type="ARBA" id="ARBA00022801"/>
    </source>
</evidence>
<keyword evidence="5" id="KW-1185">Reference proteome</keyword>
<dbReference type="InterPro" id="IPR009835">
    <property type="entry name" value="SrtB"/>
</dbReference>
<dbReference type="Proteomes" id="UP000190042">
    <property type="component" value="Unassembled WGS sequence"/>
</dbReference>
<keyword evidence="1" id="KW-0378">Hydrolase</keyword>
<feature type="transmembrane region" description="Helical" evidence="3">
    <location>
        <begin position="12"/>
        <end position="32"/>
    </location>
</feature>
<dbReference type="InterPro" id="IPR005754">
    <property type="entry name" value="Sortase"/>
</dbReference>
<keyword evidence="3" id="KW-0812">Transmembrane</keyword>
<dbReference type="GO" id="GO:0016787">
    <property type="term" value="F:hydrolase activity"/>
    <property type="evidence" value="ECO:0007669"/>
    <property type="project" value="UniProtKB-KW"/>
</dbReference>
<organism evidence="4 5">
    <name type="scientific">Sporosarcina newyorkensis</name>
    <dbReference type="NCBI Taxonomy" id="759851"/>
    <lineage>
        <taxon>Bacteria</taxon>
        <taxon>Bacillati</taxon>
        <taxon>Bacillota</taxon>
        <taxon>Bacilli</taxon>
        <taxon>Bacillales</taxon>
        <taxon>Caryophanaceae</taxon>
        <taxon>Sporosarcina</taxon>
    </lineage>
</organism>
<reference evidence="5" key="1">
    <citation type="submission" date="2017-02" db="EMBL/GenBank/DDBJ databases">
        <authorList>
            <person name="Varghese N."/>
            <person name="Submissions S."/>
        </authorList>
    </citation>
    <scope>NUCLEOTIDE SEQUENCE [LARGE SCALE GENOMIC DNA]</scope>
    <source>
        <strain evidence="5">DSM 23966</strain>
    </source>
</reference>
<dbReference type="Gene3D" id="2.40.260.10">
    <property type="entry name" value="Sortase"/>
    <property type="match status" value="1"/>
</dbReference>
<name>A0A1T4YY48_9BACL</name>
<dbReference type="NCBIfam" id="TIGR03064">
    <property type="entry name" value="sortase_srtB"/>
    <property type="match status" value="1"/>
</dbReference>
<dbReference type="Pfam" id="PF04203">
    <property type="entry name" value="Sortase"/>
    <property type="match status" value="1"/>
</dbReference>
<evidence type="ECO:0000256" key="3">
    <source>
        <dbReference type="SAM" id="Phobius"/>
    </source>
</evidence>
<feature type="active site" description="Proton donor/acceptor" evidence="2">
    <location>
        <position position="145"/>
    </location>
</feature>
<evidence type="ECO:0000256" key="2">
    <source>
        <dbReference type="PIRSR" id="PIRSR605754-1"/>
    </source>
</evidence>
<sequence length="258" mass="30151">MRKRISKLMPFVYLAVFLYSGYLLAQYLYTYVEASSSLKETQLIYETALENSVEAVETESSSKEDILSRYTMRPQFEELHAVNEQIVGWLSVEGTKLNNPILQSEDNDFYLNRNFKGEYSRAGSVFMDYRNDVTDMSRNTVIYGHAMRNDTMFGSLKKFGKQSYADDHPVIYMDTLYDGYDIEVFAAYETTIDFYYIETNFKTDEDFMHYLEEVESRSLIEMPVEVNRDDQIVTLSTCNNSVNSKDKRYVVQGKLVKR</sequence>
<dbReference type="AlphaFoldDB" id="A0A1T4YY48"/>
<dbReference type="CDD" id="cd05826">
    <property type="entry name" value="Sortase_B"/>
    <property type="match status" value="1"/>
</dbReference>
<dbReference type="InterPro" id="IPR023365">
    <property type="entry name" value="Sortase_dom-sf"/>
</dbReference>
<proteinExistence type="predicted"/>
<gene>
    <name evidence="4" type="ORF">SAMN04244570_0211</name>
</gene>
<evidence type="ECO:0000313" key="5">
    <source>
        <dbReference type="Proteomes" id="UP000190042"/>
    </source>
</evidence>
<dbReference type="RefSeq" id="WP_009499294.1">
    <property type="nucleotide sequence ID" value="NZ_FUYJ01000011.1"/>
</dbReference>
<accession>A0A1T4YY48</accession>
<keyword evidence="3" id="KW-0472">Membrane</keyword>
<protein>
    <submittedName>
        <fullName evidence="4">Sortase B</fullName>
    </submittedName>
</protein>
<feature type="active site" description="Acyl-thioester intermediate" evidence="2">
    <location>
        <position position="238"/>
    </location>
</feature>
<dbReference type="EMBL" id="FUYJ01000011">
    <property type="protein sequence ID" value="SKB06656.1"/>
    <property type="molecule type" value="Genomic_DNA"/>
</dbReference>
<evidence type="ECO:0000313" key="4">
    <source>
        <dbReference type="EMBL" id="SKB06656.1"/>
    </source>
</evidence>